<evidence type="ECO:0000313" key="3">
    <source>
        <dbReference type="Proteomes" id="UP000187439"/>
    </source>
</evidence>
<dbReference type="PANTHER" id="PTHR12110">
    <property type="entry name" value="HYDROXYPYRUVATE ISOMERASE"/>
    <property type="match status" value="1"/>
</dbReference>
<gene>
    <name evidence="2" type="ORF">BSK52_24800</name>
</gene>
<evidence type="ECO:0000259" key="1">
    <source>
        <dbReference type="Pfam" id="PF01261"/>
    </source>
</evidence>
<dbReference type="Pfam" id="PF01261">
    <property type="entry name" value="AP_endonuc_2"/>
    <property type="match status" value="1"/>
</dbReference>
<dbReference type="InterPro" id="IPR036237">
    <property type="entry name" value="Xyl_isomerase-like_sf"/>
</dbReference>
<dbReference type="SUPFAM" id="SSF51658">
    <property type="entry name" value="Xylose isomerase-like"/>
    <property type="match status" value="1"/>
</dbReference>
<reference evidence="2 3" key="1">
    <citation type="submission" date="2016-10" db="EMBL/GenBank/DDBJ databases">
        <title>Paenibacillus species isolates.</title>
        <authorList>
            <person name="Beno S.M."/>
        </authorList>
    </citation>
    <scope>NUCLEOTIDE SEQUENCE [LARGE SCALE GENOMIC DNA]</scope>
    <source>
        <strain evidence="2 3">FSL H7-0710</strain>
    </source>
</reference>
<dbReference type="OrthoDB" id="9779184at2"/>
<proteinExistence type="predicted"/>
<dbReference type="Proteomes" id="UP000187439">
    <property type="component" value="Unassembled WGS sequence"/>
</dbReference>
<feature type="domain" description="Xylose isomerase-like TIM barrel" evidence="1">
    <location>
        <begin position="12"/>
        <end position="185"/>
    </location>
</feature>
<accession>A0A1R0XMU4</accession>
<name>A0A1R0XMU4_9BACL</name>
<dbReference type="RefSeq" id="WP_076121056.1">
    <property type="nucleotide sequence ID" value="NZ_MPTC01000031.1"/>
</dbReference>
<dbReference type="EMBL" id="MPTC01000031">
    <property type="protein sequence ID" value="OMD36312.1"/>
    <property type="molecule type" value="Genomic_DNA"/>
</dbReference>
<evidence type="ECO:0000313" key="2">
    <source>
        <dbReference type="EMBL" id="OMD36312.1"/>
    </source>
</evidence>
<organism evidence="2 3">
    <name type="scientific">Paenibacillus odorifer</name>
    <dbReference type="NCBI Taxonomy" id="189426"/>
    <lineage>
        <taxon>Bacteria</taxon>
        <taxon>Bacillati</taxon>
        <taxon>Bacillota</taxon>
        <taxon>Bacilli</taxon>
        <taxon>Bacillales</taxon>
        <taxon>Paenibacillaceae</taxon>
        <taxon>Paenibacillus</taxon>
    </lineage>
</organism>
<sequence length="212" mass="23495">MTPGGQHQRFGNPEDRSSIIEYNVRLAKIIANCGADILVLGPGGTRDQPSTLEELQVAAATINEVAKRTYALGVKTCVHPHLWTEWQGENEIAILMNLTDPKVVYLAPDSAHLLGAGMDPASIIRTYPDRVAYVHLKDLTDKSAATPDLQLPYFCELGKGSVNLHQTIEALNEIHYSGWVTLEVDESLNSPYNTMEICRDFVEEQLKIPVRL</sequence>
<protein>
    <recommendedName>
        <fullName evidence="1">Xylose isomerase-like TIM barrel domain-containing protein</fullName>
    </recommendedName>
</protein>
<dbReference type="AlphaFoldDB" id="A0A1R0XMU4"/>
<dbReference type="InterPro" id="IPR013022">
    <property type="entry name" value="Xyl_isomerase-like_TIM-brl"/>
</dbReference>
<dbReference type="Gene3D" id="3.20.20.150">
    <property type="entry name" value="Divalent-metal-dependent TIM barrel enzymes"/>
    <property type="match status" value="1"/>
</dbReference>
<dbReference type="InterPro" id="IPR050312">
    <property type="entry name" value="IolE/XylAMocC-like"/>
</dbReference>
<comment type="caution">
    <text evidence="2">The sequence shown here is derived from an EMBL/GenBank/DDBJ whole genome shotgun (WGS) entry which is preliminary data.</text>
</comment>